<dbReference type="GO" id="GO:0046872">
    <property type="term" value="F:metal ion binding"/>
    <property type="evidence" value="ECO:0007669"/>
    <property type="project" value="UniProtKB-KW"/>
</dbReference>
<dbReference type="RefSeq" id="WP_084573868.1">
    <property type="nucleotide sequence ID" value="NZ_CP155572.1"/>
</dbReference>
<dbReference type="PANTHER" id="PTHR42827">
    <property type="entry name" value="IRON-SULFUR CLUSTER-BINDING PROTEIN-RELATED"/>
    <property type="match status" value="1"/>
</dbReference>
<accession>A0A1W1YGT4</accession>
<dbReference type="InterPro" id="IPR017900">
    <property type="entry name" value="4Fe4S_Fe_S_CS"/>
</dbReference>
<organism evidence="5 6">
    <name type="scientific">Sporomusa malonica</name>
    <dbReference type="NCBI Taxonomy" id="112901"/>
    <lineage>
        <taxon>Bacteria</taxon>
        <taxon>Bacillati</taxon>
        <taxon>Bacillota</taxon>
        <taxon>Negativicutes</taxon>
        <taxon>Selenomonadales</taxon>
        <taxon>Sporomusaceae</taxon>
        <taxon>Sporomusa</taxon>
    </lineage>
</organism>
<gene>
    <name evidence="5" type="ORF">SAMN04488500_101363</name>
</gene>
<dbReference type="SUPFAM" id="SSF54862">
    <property type="entry name" value="4Fe-4S ferredoxins"/>
    <property type="match status" value="1"/>
</dbReference>
<dbReference type="Proteomes" id="UP000192738">
    <property type="component" value="Unassembled WGS sequence"/>
</dbReference>
<name>A0A1W1YGT4_9FIRM</name>
<evidence type="ECO:0000256" key="1">
    <source>
        <dbReference type="ARBA" id="ARBA00022723"/>
    </source>
</evidence>
<dbReference type="InterPro" id="IPR017896">
    <property type="entry name" value="4Fe4S_Fe-S-bd"/>
</dbReference>
<dbReference type="PANTHER" id="PTHR42827:SF1">
    <property type="entry name" value="IRON-SULFUR CLUSTER-BINDING PROTEIN"/>
    <property type="match status" value="1"/>
</dbReference>
<dbReference type="EMBL" id="FWXI01000001">
    <property type="protein sequence ID" value="SMC35344.1"/>
    <property type="molecule type" value="Genomic_DNA"/>
</dbReference>
<keyword evidence="1" id="KW-0479">Metal-binding</keyword>
<dbReference type="OrthoDB" id="9784571at2"/>
<sequence>MELQTIEQAVGEFIARTPLNAAAEIGLAKIYDKPLIGIASAEDVLFDKLKDENIVGPNHMSPREWLPAARSVIAYFLPFTQAVREANRQGQLPAAEWLYARIEGEMVNNALRTFLVEWVTQAGYQAVSPGLDARFGVVSRKSNWSERHAAYVAGLGTFSLNRSLITKAGAAGRLGSVIVTAVTQPTPRSYQTYDEYCSKCGVCIKRCPPKAIDDNGKDNEICAKFLDGTAERFKPRYGCGKCQTSVPCEAASPV</sequence>
<evidence type="ECO:0000256" key="2">
    <source>
        <dbReference type="ARBA" id="ARBA00023004"/>
    </source>
</evidence>
<evidence type="ECO:0000256" key="3">
    <source>
        <dbReference type="ARBA" id="ARBA00023014"/>
    </source>
</evidence>
<reference evidence="5 6" key="1">
    <citation type="submission" date="2017-04" db="EMBL/GenBank/DDBJ databases">
        <authorList>
            <person name="Afonso C.L."/>
            <person name="Miller P.J."/>
            <person name="Scott M.A."/>
            <person name="Spackman E."/>
            <person name="Goraichik I."/>
            <person name="Dimitrov K.M."/>
            <person name="Suarez D.L."/>
            <person name="Swayne D.E."/>
        </authorList>
    </citation>
    <scope>NUCLEOTIDE SEQUENCE [LARGE SCALE GENOMIC DNA]</scope>
    <source>
        <strain evidence="5 6">DSM 5090</strain>
    </source>
</reference>
<keyword evidence="2" id="KW-0408">Iron</keyword>
<proteinExistence type="predicted"/>
<protein>
    <submittedName>
        <fullName evidence="5">Epoxyqueuosine reductase QueG (Queuosine biosynthesis)</fullName>
    </submittedName>
</protein>
<dbReference type="AlphaFoldDB" id="A0A1W1YGT4"/>
<dbReference type="STRING" id="112901.SAMN04488500_101363"/>
<evidence type="ECO:0000313" key="6">
    <source>
        <dbReference type="Proteomes" id="UP000192738"/>
    </source>
</evidence>
<dbReference type="PROSITE" id="PS51379">
    <property type="entry name" value="4FE4S_FER_2"/>
    <property type="match status" value="1"/>
</dbReference>
<dbReference type="PROSITE" id="PS00198">
    <property type="entry name" value="4FE4S_FER_1"/>
    <property type="match status" value="1"/>
</dbReference>
<evidence type="ECO:0000313" key="5">
    <source>
        <dbReference type="EMBL" id="SMC35344.1"/>
    </source>
</evidence>
<evidence type="ECO:0000259" key="4">
    <source>
        <dbReference type="PROSITE" id="PS51379"/>
    </source>
</evidence>
<dbReference type="GO" id="GO:0051536">
    <property type="term" value="F:iron-sulfur cluster binding"/>
    <property type="evidence" value="ECO:0007669"/>
    <property type="project" value="UniProtKB-KW"/>
</dbReference>
<keyword evidence="6" id="KW-1185">Reference proteome</keyword>
<keyword evidence="3" id="KW-0411">Iron-sulfur</keyword>
<feature type="domain" description="4Fe-4S ferredoxin-type" evidence="4">
    <location>
        <begin position="187"/>
        <end position="217"/>
    </location>
</feature>